<dbReference type="GO" id="GO:0004493">
    <property type="term" value="F:methylmalonyl-CoA epimerase activity"/>
    <property type="evidence" value="ECO:0007669"/>
    <property type="project" value="UniProtKB-EC"/>
</dbReference>
<dbReference type="Pfam" id="PF13669">
    <property type="entry name" value="Glyoxalase_4"/>
    <property type="match status" value="1"/>
</dbReference>
<dbReference type="NCBIfam" id="TIGR03081">
    <property type="entry name" value="metmalonyl_epim"/>
    <property type="match status" value="1"/>
</dbReference>
<dbReference type="PANTHER" id="PTHR43048">
    <property type="entry name" value="METHYLMALONYL-COA EPIMERASE"/>
    <property type="match status" value="1"/>
</dbReference>
<protein>
    <submittedName>
        <fullName evidence="4">Methylmalonyl-CoA epimerase</fullName>
        <ecNumber evidence="4">5.1.99.1</ecNumber>
    </submittedName>
</protein>
<dbReference type="CDD" id="cd07249">
    <property type="entry name" value="MMCE"/>
    <property type="match status" value="1"/>
</dbReference>
<dbReference type="PROSITE" id="PS51819">
    <property type="entry name" value="VOC"/>
    <property type="match status" value="1"/>
</dbReference>
<proteinExistence type="inferred from homology"/>
<sequence>MGAAEDTGHDGAATAAGGALAGLPGVLGVDHVGVAVADLDEALRWYADVLGLVCTHRERNDEQQVDEAMVAAPDAGRGATLVQLLAPTSPTSPIARFLDRSGPGLQQLAVRVVDVEAAAAHLRGRGVRVLSDTPRRGTGGSRVVFAHPKDCGGVLVELVEPVGALP</sequence>
<reference evidence="5" key="1">
    <citation type="journal article" date="2019" name="Int. J. Syst. Evol. Microbiol.">
        <title>The Global Catalogue of Microorganisms (GCM) 10K type strain sequencing project: providing services to taxonomists for standard genome sequencing and annotation.</title>
        <authorList>
            <consortium name="The Broad Institute Genomics Platform"/>
            <consortium name="The Broad Institute Genome Sequencing Center for Infectious Disease"/>
            <person name="Wu L."/>
            <person name="Ma J."/>
        </authorList>
    </citation>
    <scope>NUCLEOTIDE SEQUENCE [LARGE SCALE GENOMIC DNA]</scope>
    <source>
        <strain evidence="5">CCUG 43114</strain>
    </source>
</reference>
<dbReference type="PANTHER" id="PTHR43048:SF3">
    <property type="entry name" value="METHYLMALONYL-COA EPIMERASE, MITOCHONDRIAL"/>
    <property type="match status" value="1"/>
</dbReference>
<dbReference type="InterPro" id="IPR051785">
    <property type="entry name" value="MMCE/EMCE_epimerase"/>
</dbReference>
<evidence type="ECO:0000259" key="3">
    <source>
        <dbReference type="PROSITE" id="PS51819"/>
    </source>
</evidence>
<comment type="similarity">
    <text evidence="1">Belongs to the methylmalonyl-CoA epimerase family.</text>
</comment>
<name>A0ABW0GL31_9MICO</name>
<evidence type="ECO:0000313" key="5">
    <source>
        <dbReference type="Proteomes" id="UP001596122"/>
    </source>
</evidence>
<evidence type="ECO:0000256" key="2">
    <source>
        <dbReference type="ARBA" id="ARBA00022723"/>
    </source>
</evidence>
<dbReference type="InterPro" id="IPR017515">
    <property type="entry name" value="MeMalonyl-CoA_epimerase"/>
</dbReference>
<feature type="domain" description="VOC" evidence="3">
    <location>
        <begin position="28"/>
        <end position="161"/>
    </location>
</feature>
<dbReference type="EMBL" id="JBHSLD010000007">
    <property type="protein sequence ID" value="MFC5380529.1"/>
    <property type="molecule type" value="Genomic_DNA"/>
</dbReference>
<organism evidence="4 5">
    <name type="scientific">Aquipuribacter nitratireducens</name>
    <dbReference type="NCBI Taxonomy" id="650104"/>
    <lineage>
        <taxon>Bacteria</taxon>
        <taxon>Bacillati</taxon>
        <taxon>Actinomycetota</taxon>
        <taxon>Actinomycetes</taxon>
        <taxon>Micrococcales</taxon>
        <taxon>Intrasporangiaceae</taxon>
        <taxon>Aquipuribacter</taxon>
    </lineage>
</organism>
<dbReference type="EC" id="5.1.99.1" evidence="4"/>
<keyword evidence="2" id="KW-0479">Metal-binding</keyword>
<gene>
    <name evidence="4" type="primary">mce</name>
    <name evidence="4" type="ORF">ACFPJ6_06985</name>
</gene>
<keyword evidence="5" id="KW-1185">Reference proteome</keyword>
<accession>A0ABW0GL31</accession>
<dbReference type="Proteomes" id="UP001596122">
    <property type="component" value="Unassembled WGS sequence"/>
</dbReference>
<dbReference type="InterPro" id="IPR037523">
    <property type="entry name" value="VOC_core"/>
</dbReference>
<dbReference type="InterPro" id="IPR029068">
    <property type="entry name" value="Glyas_Bleomycin-R_OHBP_Dase"/>
</dbReference>
<dbReference type="SUPFAM" id="SSF54593">
    <property type="entry name" value="Glyoxalase/Bleomycin resistance protein/Dihydroxybiphenyl dioxygenase"/>
    <property type="match status" value="1"/>
</dbReference>
<dbReference type="Gene3D" id="3.10.180.10">
    <property type="entry name" value="2,3-Dihydroxybiphenyl 1,2-Dioxygenase, domain 1"/>
    <property type="match status" value="1"/>
</dbReference>
<evidence type="ECO:0000313" key="4">
    <source>
        <dbReference type="EMBL" id="MFC5380529.1"/>
    </source>
</evidence>
<dbReference type="RefSeq" id="WP_377002439.1">
    <property type="nucleotide sequence ID" value="NZ_JBBEOG010000002.1"/>
</dbReference>
<comment type="caution">
    <text evidence="4">The sequence shown here is derived from an EMBL/GenBank/DDBJ whole genome shotgun (WGS) entry which is preliminary data.</text>
</comment>
<evidence type="ECO:0000256" key="1">
    <source>
        <dbReference type="ARBA" id="ARBA00009308"/>
    </source>
</evidence>
<keyword evidence="4" id="KW-0413">Isomerase</keyword>